<dbReference type="EC" id="2.1.1.72" evidence="1"/>
<dbReference type="GO" id="GO:0003677">
    <property type="term" value="F:DNA binding"/>
    <property type="evidence" value="ECO:0007669"/>
    <property type="project" value="InterPro"/>
</dbReference>
<reference evidence="8" key="1">
    <citation type="submission" date="2021-05" db="EMBL/GenBank/DDBJ databases">
        <title>Energy efficiency and biological interactions define the core microbiome of deep oligotrophic groundwater.</title>
        <authorList>
            <person name="Mehrshad M."/>
            <person name="Lopez-Fernandez M."/>
            <person name="Bell E."/>
            <person name="Bernier-Latmani R."/>
            <person name="Bertilsson S."/>
            <person name="Dopson M."/>
        </authorList>
    </citation>
    <scope>NUCLEOTIDE SEQUENCE</scope>
    <source>
        <strain evidence="8">Modern_marine.mb.64</strain>
    </source>
</reference>
<dbReference type="InterPro" id="IPR041635">
    <property type="entry name" value="Type_ISP_LLaBIII_C"/>
</dbReference>
<dbReference type="Proteomes" id="UP000777784">
    <property type="component" value="Unassembled WGS sequence"/>
</dbReference>
<keyword evidence="2 8" id="KW-0489">Methyltransferase</keyword>
<dbReference type="GO" id="GO:0008170">
    <property type="term" value="F:N-methyltransferase activity"/>
    <property type="evidence" value="ECO:0007669"/>
    <property type="project" value="InterPro"/>
</dbReference>
<evidence type="ECO:0000256" key="3">
    <source>
        <dbReference type="ARBA" id="ARBA00022679"/>
    </source>
</evidence>
<dbReference type="PRINTS" id="PR00507">
    <property type="entry name" value="N12N6MTFRASE"/>
</dbReference>
<name>A0A948W5F8_UNCEI</name>
<evidence type="ECO:0000259" key="6">
    <source>
        <dbReference type="Pfam" id="PF02384"/>
    </source>
</evidence>
<accession>A0A948W5F8</accession>
<comment type="caution">
    <text evidence="8">The sequence shown here is derived from an EMBL/GenBank/DDBJ whole genome shotgun (WGS) entry which is preliminary data.</text>
</comment>
<evidence type="ECO:0000256" key="4">
    <source>
        <dbReference type="ARBA" id="ARBA00047942"/>
    </source>
</evidence>
<evidence type="ECO:0000256" key="5">
    <source>
        <dbReference type="SAM" id="MobiDB-lite"/>
    </source>
</evidence>
<evidence type="ECO:0000256" key="1">
    <source>
        <dbReference type="ARBA" id="ARBA00011900"/>
    </source>
</evidence>
<dbReference type="GO" id="GO:0009007">
    <property type="term" value="F:site-specific DNA-methyltransferase (adenine-specific) activity"/>
    <property type="evidence" value="ECO:0007669"/>
    <property type="project" value="UniProtKB-EC"/>
</dbReference>
<dbReference type="InterPro" id="IPR003356">
    <property type="entry name" value="DNA_methylase_A-5"/>
</dbReference>
<dbReference type="GO" id="GO:0032259">
    <property type="term" value="P:methylation"/>
    <property type="evidence" value="ECO:0007669"/>
    <property type="project" value="UniProtKB-KW"/>
</dbReference>
<keyword evidence="3" id="KW-0808">Transferase</keyword>
<dbReference type="AlphaFoldDB" id="A0A948W5F8"/>
<dbReference type="Pfam" id="PF02384">
    <property type="entry name" value="N6_Mtase"/>
    <property type="match status" value="1"/>
</dbReference>
<protein>
    <recommendedName>
        <fullName evidence="1">site-specific DNA-methyltransferase (adenine-specific)</fullName>
        <ecNumber evidence="1">2.1.1.72</ecNumber>
    </recommendedName>
</protein>
<dbReference type="Gene3D" id="3.40.50.150">
    <property type="entry name" value="Vaccinia Virus protein VP39"/>
    <property type="match status" value="1"/>
</dbReference>
<dbReference type="PANTHER" id="PTHR33841:SF1">
    <property type="entry name" value="DNA METHYLTRANSFERASE A"/>
    <property type="match status" value="1"/>
</dbReference>
<dbReference type="InterPro" id="IPR050953">
    <property type="entry name" value="N4_N6_ade-DNA_methylase"/>
</dbReference>
<dbReference type="SUPFAM" id="SSF53335">
    <property type="entry name" value="S-adenosyl-L-methionine-dependent methyltransferases"/>
    <property type="match status" value="1"/>
</dbReference>
<dbReference type="EMBL" id="JAHJDP010000020">
    <property type="protein sequence ID" value="MBU2689950.1"/>
    <property type="molecule type" value="Genomic_DNA"/>
</dbReference>
<feature type="domain" description="Type ISP restriction-modification enzyme LLaBIII C-terminal specificity" evidence="7">
    <location>
        <begin position="722"/>
        <end position="1070"/>
    </location>
</feature>
<evidence type="ECO:0000259" key="7">
    <source>
        <dbReference type="Pfam" id="PF18135"/>
    </source>
</evidence>
<feature type="domain" description="DNA methylase adenine-specific" evidence="6">
    <location>
        <begin position="313"/>
        <end position="495"/>
    </location>
</feature>
<dbReference type="InterPro" id="IPR029063">
    <property type="entry name" value="SAM-dependent_MTases_sf"/>
</dbReference>
<organism evidence="8 9">
    <name type="scientific">Eiseniibacteriota bacterium</name>
    <dbReference type="NCBI Taxonomy" id="2212470"/>
    <lineage>
        <taxon>Bacteria</taxon>
        <taxon>Candidatus Eiseniibacteriota</taxon>
    </lineage>
</organism>
<evidence type="ECO:0000313" key="8">
    <source>
        <dbReference type="EMBL" id="MBU2689950.1"/>
    </source>
</evidence>
<sequence length="1129" mass="126246">MLKKKLIHASLQSFGQAVTAKMTQLTHGEPEDQLRAPFEQFMTEAARAMGRKVVCTGETPIPDRIGRPDYAVHLNGLLAGYVELKAPGVGANHSRFKGHNLDQWKRFSAIPNILYTDGNEWALYRSGQRVGKILRLTGDVATEGEKAASAKDADMVEPLLHDFLSWEPIIPTDRKGKVDLQRFAALIAPLCRMLRDDVTDALRDPASSLIELAKDWRDLLFPDASDNQFADAYAQTVTFALLLGRSEGADPLTLNSAETALAAQHSLLSRALQVLTDTRIRTEMSASLDLLLRVIAVVPHASLAGPKDPWLYFYEDFLAIYDPKLRKDAGAYYTPVEVVLAQVRLIADLLVNRFGKRYGFADPSVLTLDPATGTGTYLLGVIEHALNLIEIEEGAGAVAGRATQLATNLYGFELMVGPYAVTDLRISRALRDRGADLPEEGTHIYLTDTLESPNATPPRLPAFLQPIAEQHAKALKVKSKVPIIVCLGNPPYDRHQAVDIGGEDNLSRCGGWVRFSDPLRDVKKKDDKGKVRKLKTAKARLAERENRSILRSFIEPAVDAGHGVHIKNLYNLYVYFWRWALWKVFEHETAQGPGIVSYISASSYLDGDAFCGMREHMRRLCDEIWILDLGGEGRGTRKSENVFAIQTPVAIAVAVRSKKVKKSKPAKVHYAPIEGTRGTKLATLAAIGDFDSVKWQDCPDDWQAPFRPAGKGIYFTWPLLTDLMPWQHSGVQLKRTWPIGPDMETLNHRWRELLSATDRSKALRETGDRVVDGTYRVNLTGIDDSTPISKLPHDAPMPGLQRYAYRSFDRQYVIADGRLMSRPRPDLWRAHSERQVYLTSLFSQALGCGPALTSSALIPDMDHFRGSYGAKAAVPLYRSPNTSEANILPGFLELLGKAYKRKQLTPEEFLAYVYGIMAQPGFTARYANELETRELRVPITKDVSLFEKVYEIGARLLWLHTYGERFVPKGKRSGQVPHGKAKCVKAVSYKPEHYPDSFHYNGKTRMLHVGYGVFAPVATDVFGFEVSGLKVVQSWLKYRMKKGAGKKSSPLDDVRPERWTSNFTTELLELLWVLEETISGYPEQERLLHAVTDGECFRADELPAVDEKMRKPSRLKEQSGNLFDEEDDG</sequence>
<gene>
    <name evidence="8" type="ORF">KJ970_03415</name>
</gene>
<evidence type="ECO:0000256" key="2">
    <source>
        <dbReference type="ARBA" id="ARBA00022603"/>
    </source>
</evidence>
<feature type="compositionally biased region" description="Basic and acidic residues" evidence="5">
    <location>
        <begin position="1108"/>
        <end position="1117"/>
    </location>
</feature>
<dbReference type="Pfam" id="PF18135">
    <property type="entry name" value="Type_ISP_C"/>
    <property type="match status" value="1"/>
</dbReference>
<evidence type="ECO:0000313" key="9">
    <source>
        <dbReference type="Proteomes" id="UP000777784"/>
    </source>
</evidence>
<proteinExistence type="predicted"/>
<dbReference type="PANTHER" id="PTHR33841">
    <property type="entry name" value="DNA METHYLTRANSFERASE YEEA-RELATED"/>
    <property type="match status" value="1"/>
</dbReference>
<comment type="catalytic activity">
    <reaction evidence="4">
        <text>a 2'-deoxyadenosine in DNA + S-adenosyl-L-methionine = an N(6)-methyl-2'-deoxyadenosine in DNA + S-adenosyl-L-homocysteine + H(+)</text>
        <dbReference type="Rhea" id="RHEA:15197"/>
        <dbReference type="Rhea" id="RHEA-COMP:12418"/>
        <dbReference type="Rhea" id="RHEA-COMP:12419"/>
        <dbReference type="ChEBI" id="CHEBI:15378"/>
        <dbReference type="ChEBI" id="CHEBI:57856"/>
        <dbReference type="ChEBI" id="CHEBI:59789"/>
        <dbReference type="ChEBI" id="CHEBI:90615"/>
        <dbReference type="ChEBI" id="CHEBI:90616"/>
        <dbReference type="EC" id="2.1.1.72"/>
    </reaction>
</comment>
<feature type="region of interest" description="Disordered" evidence="5">
    <location>
        <begin position="1108"/>
        <end position="1129"/>
    </location>
</feature>